<proteinExistence type="predicted"/>
<reference evidence="2" key="3">
    <citation type="submission" date="2015-04" db="UniProtKB">
        <authorList>
            <consortium name="EnsemblPlants"/>
        </authorList>
    </citation>
    <scope>IDENTIFICATION</scope>
</reference>
<organism evidence="2 3">
    <name type="scientific">Leersia perrieri</name>
    <dbReference type="NCBI Taxonomy" id="77586"/>
    <lineage>
        <taxon>Eukaryota</taxon>
        <taxon>Viridiplantae</taxon>
        <taxon>Streptophyta</taxon>
        <taxon>Embryophyta</taxon>
        <taxon>Tracheophyta</taxon>
        <taxon>Spermatophyta</taxon>
        <taxon>Magnoliopsida</taxon>
        <taxon>Liliopsida</taxon>
        <taxon>Poales</taxon>
        <taxon>Poaceae</taxon>
        <taxon>BOP clade</taxon>
        <taxon>Oryzoideae</taxon>
        <taxon>Oryzeae</taxon>
        <taxon>Oryzinae</taxon>
        <taxon>Leersia</taxon>
    </lineage>
</organism>
<reference evidence="3" key="2">
    <citation type="submission" date="2013-12" db="EMBL/GenBank/DDBJ databases">
        <authorList>
            <person name="Yu Y."/>
            <person name="Lee S."/>
            <person name="de Baynast K."/>
            <person name="Wissotski M."/>
            <person name="Liu L."/>
            <person name="Talag J."/>
            <person name="Goicoechea J."/>
            <person name="Angelova A."/>
            <person name="Jetty R."/>
            <person name="Kudrna D."/>
            <person name="Golser W."/>
            <person name="Rivera L."/>
            <person name="Zhang J."/>
            <person name="Wing R."/>
        </authorList>
    </citation>
    <scope>NUCLEOTIDE SEQUENCE</scope>
</reference>
<evidence type="ECO:0000313" key="2">
    <source>
        <dbReference type="EnsemblPlants" id="LPERR12G11740.1"/>
    </source>
</evidence>
<evidence type="ECO:0000313" key="3">
    <source>
        <dbReference type="Proteomes" id="UP000032180"/>
    </source>
</evidence>
<sequence length="447" mass="51001">MAFPDWIMLDGYVFRNVAPFPDDDPTAAVGHNSRGDKVGVRFLVRAPPQPSCILLNWEEGTGDRDDFSVLAAHHDGVLFVMSYAVSLEHGNAHYMFDYLLYRAGQQPSLHLLPSLGGSVADITSMLAMDGFIRLTNQRLRRMRGLDIGVLWVTMMSLSWPSFKLPDQWEVKRPLITPVSSIAFDLESFMWYWDADTVIPFGRYLCWVDYCFGILFWDVSDENPQLHYLEFPAEGKACSYGCQTVGVTNGILKFVSLISDNDDGRDAENFSPFGSSFSIIGWTLRVIEIDMAWEKETVLKSDLLWSLDGFAQLVHHEPRVQFPLISITEPNVVYLVLRQNGKVEEAGYNYEETWLLAIDMVKKTLKMSFPYIKAEKEDISPEVVAFFEDKYWCFQPFLPAELSKYLNLRCTSLSKQDCMESAVLPQPRQFGCVEYRALDASSYARSIF</sequence>
<keyword evidence="3" id="KW-1185">Reference proteome</keyword>
<dbReference type="AlphaFoldDB" id="A0A0D9XZX1"/>
<dbReference type="Pfam" id="PF07762">
    <property type="entry name" value="DUF1618"/>
    <property type="match status" value="1"/>
</dbReference>
<dbReference type="HOGENOM" id="CLU_019112_1_1_1"/>
<reference evidence="2 3" key="1">
    <citation type="submission" date="2012-08" db="EMBL/GenBank/DDBJ databases">
        <title>Oryza genome evolution.</title>
        <authorList>
            <person name="Wing R.A."/>
        </authorList>
    </citation>
    <scope>NUCLEOTIDE SEQUENCE</scope>
</reference>
<evidence type="ECO:0000259" key="1">
    <source>
        <dbReference type="Pfam" id="PF07762"/>
    </source>
</evidence>
<dbReference type="EnsemblPlants" id="LPERR12G11740.1">
    <property type="protein sequence ID" value="LPERR12G11740.1"/>
    <property type="gene ID" value="LPERR12G11740"/>
</dbReference>
<name>A0A0D9XZX1_9ORYZ</name>
<dbReference type="PANTHER" id="PTHR33074:SF96">
    <property type="entry name" value="EXPRESSED PROTEIN"/>
    <property type="match status" value="1"/>
</dbReference>
<dbReference type="Proteomes" id="UP000032180">
    <property type="component" value="Chromosome 12"/>
</dbReference>
<accession>A0A0D9XZX1</accession>
<dbReference type="eggNOG" id="ENOG502R5Q0">
    <property type="taxonomic scope" value="Eukaryota"/>
</dbReference>
<dbReference type="Gramene" id="LPERR12G11740.1">
    <property type="protein sequence ID" value="LPERR12G11740.1"/>
    <property type="gene ID" value="LPERR12G11740"/>
</dbReference>
<protein>
    <recommendedName>
        <fullName evidence="1">DUF1618 domain-containing protein</fullName>
    </recommendedName>
</protein>
<dbReference type="InterPro" id="IPR011676">
    <property type="entry name" value="DUF1618"/>
</dbReference>
<feature type="domain" description="DUF1618" evidence="1">
    <location>
        <begin position="206"/>
        <end position="333"/>
    </location>
</feature>
<dbReference type="PANTHER" id="PTHR33074">
    <property type="entry name" value="EXPRESSED PROTEIN-RELATED"/>
    <property type="match status" value="1"/>
</dbReference>